<sequence length="101" mass="10965">MNQIDRPLAIRLSEVEGQILDVMDERASGPERSIALGALDTAMDARGYSGRAVLRAVESLIGKGVLGRAGSGYLQRLADPPTAAMRRRRPAPRRPRRNTGL</sequence>
<organism evidence="2 3">
    <name type="scientific">Vineibacter terrae</name>
    <dbReference type="NCBI Taxonomy" id="2586908"/>
    <lineage>
        <taxon>Bacteria</taxon>
        <taxon>Pseudomonadati</taxon>
        <taxon>Pseudomonadota</taxon>
        <taxon>Alphaproteobacteria</taxon>
        <taxon>Hyphomicrobiales</taxon>
        <taxon>Vineibacter</taxon>
    </lineage>
</organism>
<dbReference type="RefSeq" id="WP_147851390.1">
    <property type="nucleotide sequence ID" value="NZ_VDUZ01000056.1"/>
</dbReference>
<comment type="caution">
    <text evidence="2">The sequence shown here is derived from an EMBL/GenBank/DDBJ whole genome shotgun (WGS) entry which is preliminary data.</text>
</comment>
<evidence type="ECO:0000256" key="1">
    <source>
        <dbReference type="SAM" id="MobiDB-lite"/>
    </source>
</evidence>
<gene>
    <name evidence="2" type="ORF">FHP25_33625</name>
</gene>
<evidence type="ECO:0000313" key="3">
    <source>
        <dbReference type="Proteomes" id="UP000321638"/>
    </source>
</evidence>
<feature type="region of interest" description="Disordered" evidence="1">
    <location>
        <begin position="76"/>
        <end position="101"/>
    </location>
</feature>
<dbReference type="Proteomes" id="UP000321638">
    <property type="component" value="Unassembled WGS sequence"/>
</dbReference>
<reference evidence="2 3" key="1">
    <citation type="submission" date="2019-06" db="EMBL/GenBank/DDBJ databases">
        <title>New taxonomy in bacterial strain CC-CFT640, isolated from vineyard.</title>
        <authorList>
            <person name="Lin S.-Y."/>
            <person name="Tsai C.-F."/>
            <person name="Young C.-C."/>
        </authorList>
    </citation>
    <scope>NUCLEOTIDE SEQUENCE [LARGE SCALE GENOMIC DNA]</scope>
    <source>
        <strain evidence="2 3">CC-CFT640</strain>
    </source>
</reference>
<proteinExistence type="predicted"/>
<dbReference type="EMBL" id="VDUZ01000056">
    <property type="protein sequence ID" value="TXL70596.1"/>
    <property type="molecule type" value="Genomic_DNA"/>
</dbReference>
<dbReference type="AlphaFoldDB" id="A0A5C8P9X0"/>
<accession>A0A5C8P9X0</accession>
<name>A0A5C8P9X0_9HYPH</name>
<keyword evidence="3" id="KW-1185">Reference proteome</keyword>
<dbReference type="OrthoDB" id="7376489at2"/>
<protein>
    <submittedName>
        <fullName evidence="2">Uncharacterized protein</fullName>
    </submittedName>
</protein>
<evidence type="ECO:0000313" key="2">
    <source>
        <dbReference type="EMBL" id="TXL70596.1"/>
    </source>
</evidence>
<feature type="compositionally biased region" description="Basic residues" evidence="1">
    <location>
        <begin position="85"/>
        <end position="101"/>
    </location>
</feature>